<feature type="transmembrane region" description="Helical" evidence="19">
    <location>
        <begin position="1419"/>
        <end position="1445"/>
    </location>
</feature>
<feature type="transmembrane region" description="Helical" evidence="19">
    <location>
        <begin position="177"/>
        <end position="197"/>
    </location>
</feature>
<dbReference type="InterPro" id="IPR044564">
    <property type="entry name" value="Na_chnl_inactivation_gate"/>
</dbReference>
<evidence type="ECO:0000256" key="12">
    <source>
        <dbReference type="ARBA" id="ARBA00023157"/>
    </source>
</evidence>
<protein>
    <recommendedName>
        <fullName evidence="19">Sodium channel protein</fullName>
    </recommendedName>
</protein>
<evidence type="ECO:0000256" key="1">
    <source>
        <dbReference type="ARBA" id="ARBA00004651"/>
    </source>
</evidence>
<evidence type="ECO:0000256" key="17">
    <source>
        <dbReference type="ARBA" id="ARBA00055248"/>
    </source>
</evidence>
<dbReference type="InterPro" id="IPR005821">
    <property type="entry name" value="Ion_trans_dom"/>
</dbReference>
<keyword evidence="13" id="KW-0325">Glycoprotein</keyword>
<dbReference type="GO" id="GO:0005248">
    <property type="term" value="F:voltage-gated sodium channel activity"/>
    <property type="evidence" value="ECO:0007669"/>
    <property type="project" value="InterPro"/>
</dbReference>
<feature type="transmembrane region" description="Helical" evidence="19">
    <location>
        <begin position="548"/>
        <end position="568"/>
    </location>
</feature>
<evidence type="ECO:0000256" key="2">
    <source>
        <dbReference type="ARBA" id="ARBA00022448"/>
    </source>
</evidence>
<feature type="transmembrane region" description="Helical" evidence="19">
    <location>
        <begin position="1329"/>
        <end position="1351"/>
    </location>
</feature>
<feature type="transmembrane region" description="Helical" evidence="19">
    <location>
        <begin position="1270"/>
        <end position="1291"/>
    </location>
</feature>
<evidence type="ECO:0000256" key="15">
    <source>
        <dbReference type="ARBA" id="ARBA00023303"/>
    </source>
</evidence>
<name>A0AAY4E0A5_9TELE</name>
<evidence type="ECO:0000256" key="18">
    <source>
        <dbReference type="ARBA" id="ARBA00064899"/>
    </source>
</evidence>
<evidence type="ECO:0000256" key="9">
    <source>
        <dbReference type="ARBA" id="ARBA00023053"/>
    </source>
</evidence>
<comment type="function">
    <text evidence="19">Mediates the voltage-dependent sodium ion permeability of excitable membranes. Assuming opened or closed conformations in response to the voltage difference across the membrane, the protein forms a sodium-selective channel through which Na(+) ions may pass in accordance with their electrochemical gradient.</text>
</comment>
<evidence type="ECO:0000256" key="11">
    <source>
        <dbReference type="ARBA" id="ARBA00023136"/>
    </source>
</evidence>
<feature type="transmembrane region" description="Helical" evidence="19">
    <location>
        <begin position="243"/>
        <end position="260"/>
    </location>
</feature>
<dbReference type="Gene3D" id="1.20.5.1190">
    <property type="entry name" value="iswi atpase"/>
    <property type="match status" value="1"/>
</dbReference>
<evidence type="ECO:0000256" key="7">
    <source>
        <dbReference type="ARBA" id="ARBA00022882"/>
    </source>
</evidence>
<feature type="transmembrane region" description="Helical" evidence="19">
    <location>
        <begin position="954"/>
        <end position="975"/>
    </location>
</feature>
<dbReference type="PANTHER" id="PTHR10037">
    <property type="entry name" value="VOLTAGE-GATED CATION CHANNEL CALCIUM AND SODIUM"/>
    <property type="match status" value="1"/>
</dbReference>
<dbReference type="RefSeq" id="XP_028841801.1">
    <property type="nucleotide sequence ID" value="XM_028985968.1"/>
</dbReference>
<dbReference type="FunFam" id="1.10.238.10:FF:000002">
    <property type="entry name" value="Sodium channel protein"/>
    <property type="match status" value="1"/>
</dbReference>
<reference evidence="22" key="2">
    <citation type="submission" date="2025-08" db="UniProtKB">
        <authorList>
            <consortium name="Ensembl"/>
        </authorList>
    </citation>
    <scope>IDENTIFICATION</scope>
</reference>
<feature type="transmembrane region" description="Helical" evidence="19">
    <location>
        <begin position="891"/>
        <end position="911"/>
    </location>
</feature>
<comment type="similarity">
    <text evidence="16">Belongs to the sodium channel (TC 1.A.1.10) family. Nav1.4/SCN4A subfamily.</text>
</comment>
<dbReference type="GO" id="GO:0005509">
    <property type="term" value="F:calcium ion binding"/>
    <property type="evidence" value="ECO:0007669"/>
    <property type="project" value="InterPro"/>
</dbReference>
<comment type="function">
    <text evidence="17">Pore-forming subunit of a voltage-gated sodium (Nav) channel that directly mediates the depolarizing phase of action potentials in excitable membranes. Navs, also called VGSCs (voltage-gated sodium channels) or VDSCs (voltage-dependent sodium channels), operate by switching between closed and open conformations depending on the voltage difference across the membrane. In the open conformation they allow Na(+) ions to selectively pass through the pore, along their electrochemical gradient. The influx of Na+ ions provokes membrane depolarization, initiating the propagation of electrical signals throughout cells and tissues.</text>
</comment>
<feature type="region of interest" description="Disordered" evidence="20">
    <location>
        <begin position="474"/>
        <end position="509"/>
    </location>
</feature>
<feature type="transmembrane region" description="Helical" evidence="19">
    <location>
        <begin position="421"/>
        <end position="444"/>
    </location>
</feature>
<dbReference type="GeneTree" id="ENSGT00940000159417"/>
<dbReference type="PRINTS" id="PR00170">
    <property type="entry name" value="NACHANNEL"/>
</dbReference>
<comment type="caution">
    <text evidence="19">Lacks conserved residue(s) required for the propagation of feature annotation.</text>
</comment>
<dbReference type="Ensembl" id="ENSDCDT00010061520.1">
    <property type="protein sequence ID" value="ENSDCDP00010051078.1"/>
    <property type="gene ID" value="ENSDCDG00010030143.1"/>
</dbReference>
<keyword evidence="10 19" id="KW-0406">Ion transport</keyword>
<evidence type="ECO:0000256" key="8">
    <source>
        <dbReference type="ARBA" id="ARBA00022989"/>
    </source>
</evidence>
<dbReference type="InterPro" id="IPR002048">
    <property type="entry name" value="EF_hand_dom"/>
</dbReference>
<dbReference type="FunFam" id="1.10.287.70:FF:000001">
    <property type="entry name" value="Sodium channel protein"/>
    <property type="match status" value="1"/>
</dbReference>
<keyword evidence="23" id="KW-1185">Reference proteome</keyword>
<keyword evidence="14 19" id="KW-0739">Sodium transport</keyword>
<feature type="transmembrane region" description="Helical" evidence="19">
    <location>
        <begin position="923"/>
        <end position="942"/>
    </location>
</feature>
<evidence type="ECO:0000256" key="20">
    <source>
        <dbReference type="SAM" id="MobiDB-lite"/>
    </source>
</evidence>
<feature type="transmembrane region" description="Helical" evidence="19">
    <location>
        <begin position="658"/>
        <end position="688"/>
    </location>
</feature>
<keyword evidence="6" id="KW-0677">Repeat</keyword>
<dbReference type="SUPFAM" id="SSF81324">
    <property type="entry name" value="Voltage-gated potassium channels"/>
    <property type="match status" value="3"/>
</dbReference>
<keyword evidence="5 19" id="KW-0812">Transmembrane</keyword>
<organism evidence="22 23">
    <name type="scientific">Denticeps clupeoides</name>
    <name type="common">denticle herring</name>
    <dbReference type="NCBI Taxonomy" id="299321"/>
    <lineage>
        <taxon>Eukaryota</taxon>
        <taxon>Metazoa</taxon>
        <taxon>Chordata</taxon>
        <taxon>Craniata</taxon>
        <taxon>Vertebrata</taxon>
        <taxon>Euteleostomi</taxon>
        <taxon>Actinopterygii</taxon>
        <taxon>Neopterygii</taxon>
        <taxon>Teleostei</taxon>
        <taxon>Clupei</taxon>
        <taxon>Clupeiformes</taxon>
        <taxon>Denticipitoidei</taxon>
        <taxon>Denticipitidae</taxon>
        <taxon>Denticeps</taxon>
    </lineage>
</organism>
<feature type="region of interest" description="Disordered" evidence="20">
    <location>
        <begin position="70"/>
        <end position="96"/>
    </location>
</feature>
<keyword evidence="4" id="KW-1003">Cell membrane</keyword>
<dbReference type="InterPro" id="IPR001696">
    <property type="entry name" value="Na_channel_asu"/>
</dbReference>
<comment type="subcellular location">
    <subcellularLocation>
        <location evidence="1 19">Cell membrane</location>
        <topology evidence="1 19">Multi-pass membrane protein</topology>
    </subcellularLocation>
</comment>
<feature type="compositionally biased region" description="Basic and acidic residues" evidence="20">
    <location>
        <begin position="75"/>
        <end position="96"/>
    </location>
</feature>
<keyword evidence="7 19" id="KW-0851">Voltage-gated channel</keyword>
<accession>A0AAY4E0A5</accession>
<feature type="transmembrane region" description="Helical" evidence="19">
    <location>
        <begin position="742"/>
        <end position="765"/>
    </location>
</feature>
<feature type="transmembrane region" description="Helical" evidence="19">
    <location>
        <begin position="203"/>
        <end position="222"/>
    </location>
</feature>
<evidence type="ECO:0000313" key="22">
    <source>
        <dbReference type="Ensembl" id="ENSDCDP00010051078.1"/>
    </source>
</evidence>
<dbReference type="FunFam" id="1.20.120.350:FF:000068">
    <property type="entry name" value="Sodium channel protein"/>
    <property type="match status" value="1"/>
</dbReference>
<evidence type="ECO:0000313" key="23">
    <source>
        <dbReference type="Proteomes" id="UP000694580"/>
    </source>
</evidence>
<proteinExistence type="inferred from homology"/>
<feature type="transmembrane region" description="Helical" evidence="19">
    <location>
        <begin position="1236"/>
        <end position="1258"/>
    </location>
</feature>
<keyword evidence="9 19" id="KW-0915">Sodium</keyword>
<keyword evidence="12" id="KW-1015">Disulfide bond</keyword>
<dbReference type="GO" id="GO:0019228">
    <property type="term" value="P:neuronal action potential"/>
    <property type="evidence" value="ECO:0007669"/>
    <property type="project" value="TreeGrafter"/>
</dbReference>
<feature type="domain" description="EF-hand" evidence="21">
    <location>
        <begin position="1462"/>
        <end position="1497"/>
    </location>
</feature>
<evidence type="ECO:0000256" key="5">
    <source>
        <dbReference type="ARBA" id="ARBA00022692"/>
    </source>
</evidence>
<sequence length="1647" mass="187605">MPARRISILEAWDRNSSIKRKAEKELRLGARHMSLLRNPDAVKNFARKNAEGSGLLLSADGDVFRRYASELPSDPESKNESKESKEKDCEKATNLRADETLRMPNSDLEEGKVLPLIYGAPPLELIHQPLEELDPFYKAQNTFIALNKNNNIFRFSAGRACFILGPLNIVRRGAINVLTHSFFSVFMLLALLIALLIPLTPLAQFGMSLYLLTGACIIEVAVKVTARGICLEKFTYLRDPWNWIDLLVLCLLCFFLIFNIDVDLPTFIKFFCLLPGLRTTFTTVIQSVKKAAGVILFTVFCISVFAICGQVLFMGRLKQRCVKKPVTDINSSIDIDIYKNKQENQYFLPGDEAPLLCSTNSDFGTCPEGFMCMKVDHNPDHGFTSYDSFGWALLSLLRLMTLDYWENLLDLTLRTAGPTSVLFFVVMIVLTSLYLMSLLLSVVAMTCVEQNEVKIAEDKKKEKHISMIKEHFKKLESKSKPSDSTDKEQGGKNGTVNGENDDTEEPEPSRRGCCHKCAGAFCKWNCCAPWITFKKAVRSVMLHPFMDLFIATCIVINFIFLAMDFYPMSPEFEIVLAVGNLVFTAIYTLEMILKIIAMDPYYYFKDGMNIFDSFIVFVGLLELVLADVQGLSVLRVFRVMRVFRLTRFSATLQLFMNIISHSACYISLALFIFVFASSMLGFLLFSVLRSSKCEKTQNDCERPIWHMEDFIHTFMLIFRMLYCEWIETLWDCMEIVGPGTCLSFYTIVLLIGKLLIVILFLTLLLKSFSAPSRAGLQKTSNNLSVAFSRIYRGITRLCRATNEEDEESKEKIKGPSTKDSANFSRIDTNPLVKEVKEKHRSDSITPEDCCPDMCNQCFRCHKLNISQGSGKVWWTFRCTCYTIVEHNCFQIFMIVIILLSSSALVLEDMFLEERKVRKMAVEYADYIFTFVFLIELLLKLAAHGFKVYLTSAWCCLDLFILDVSVICLIADLLGYSTLGPMLSFRTLRALIPLRILSRLEGLRVVANTLVGMIPSLFSFFVVCQIFWFCFIITGVNLFAGKFFFCYNTTSHTTLNEVNNRTECYELMELNFSVSWESPKITYDNVFIGYLAMLQVLTAKGWIGILRSAIDSRMIDDQPKFEDNIYMFLYFVTTIVFCSFLTFSLFIGVILDHFNKQKAKLGGKNIFMTENQMRCYRNIMNMGYKKPIPRPSGKCASFCVDLVTKQSFEIFIMTVIGLSAVALMLDKDDLSPEMETILYFLHLSIIAVFTTECVLKLIAFRKYYFCYVSNIYDFITVLVSVIGMFLADYIGVEIPCLLRLFRIFRVLQYIQKFKSIWTPLSALTKSIPSIFNIGLFFFVIMFVYSIFGMFQFPFLKEESLVNDLFNFKTFGNSIMTMFTIATWAGWDGLLNPMLNSGPPECHPDLEHPGFNIRGNCGSPALGIVFVCSYIVISFLLVVLMFIAIILEYFSVTVEESVESQSENEFNMFMETWKEFDPDATQFIDYSKLSDLCDALKEPLRVPKPNAVKLVTMDLPMAPGEKIHCLDILLALAAEAHGKCDEIGQIKATMQEKFIASSCSKVPYDPVTTTMKHKQEDVAARAIQRAWHKCMQKQSIYQVSDTDKADFSCEDDLLPDDQDLNVIQLSKLSHGEARSKDRAAVVDISYIED</sequence>
<dbReference type="PROSITE" id="PS50222">
    <property type="entry name" value="EF_HAND_2"/>
    <property type="match status" value="1"/>
</dbReference>
<feature type="transmembrane region" description="Helical" evidence="19">
    <location>
        <begin position="1207"/>
        <end position="1224"/>
    </location>
</feature>
<evidence type="ECO:0000256" key="14">
    <source>
        <dbReference type="ARBA" id="ARBA00023201"/>
    </source>
</evidence>
<evidence type="ECO:0000256" key="10">
    <source>
        <dbReference type="ARBA" id="ARBA00023065"/>
    </source>
</evidence>
<feature type="transmembrane region" description="Helical" evidence="19">
    <location>
        <begin position="1363"/>
        <end position="1385"/>
    </location>
</feature>
<dbReference type="GO" id="GO:0086010">
    <property type="term" value="P:membrane depolarization during action potential"/>
    <property type="evidence" value="ECO:0007669"/>
    <property type="project" value="TreeGrafter"/>
</dbReference>
<keyword evidence="3 19" id="KW-0894">Sodium channel</keyword>
<feature type="transmembrane region" description="Helical" evidence="19">
    <location>
        <begin position="614"/>
        <end position="638"/>
    </location>
</feature>
<keyword evidence="15 19" id="KW-0407">Ion channel</keyword>
<dbReference type="Gene3D" id="1.10.238.10">
    <property type="entry name" value="EF-hand"/>
    <property type="match status" value="1"/>
</dbReference>
<dbReference type="InterPro" id="IPR010526">
    <property type="entry name" value="Na_trans_assoc_dom"/>
</dbReference>
<dbReference type="InterPro" id="IPR043203">
    <property type="entry name" value="VGCC_Ca_Na"/>
</dbReference>
<dbReference type="GO" id="GO:0001518">
    <property type="term" value="C:voltage-gated sodium channel complex"/>
    <property type="evidence" value="ECO:0007669"/>
    <property type="project" value="UniProtKB-UniRule"/>
</dbReference>
<dbReference type="InterPro" id="IPR027359">
    <property type="entry name" value="Volt_channel_dom_sf"/>
</dbReference>
<keyword evidence="2 19" id="KW-0813">Transport</keyword>
<feature type="transmembrane region" description="Helical" evidence="19">
    <location>
        <begin position="574"/>
        <end position="593"/>
    </location>
</feature>
<evidence type="ECO:0000256" key="13">
    <source>
        <dbReference type="ARBA" id="ARBA00023180"/>
    </source>
</evidence>
<feature type="compositionally biased region" description="Basic and acidic residues" evidence="20">
    <location>
        <begin position="474"/>
        <end position="490"/>
    </location>
</feature>
<dbReference type="Pfam" id="PF06512">
    <property type="entry name" value="Na_trans_assoc"/>
    <property type="match status" value="1"/>
</dbReference>
<dbReference type="CDD" id="cd13433">
    <property type="entry name" value="Na_channel_gate"/>
    <property type="match status" value="1"/>
</dbReference>
<evidence type="ECO:0000256" key="3">
    <source>
        <dbReference type="ARBA" id="ARBA00022461"/>
    </source>
</evidence>
<feature type="transmembrane region" description="Helical" evidence="19">
    <location>
        <begin position="1016"/>
        <end position="1039"/>
    </location>
</feature>
<evidence type="ECO:0000259" key="21">
    <source>
        <dbReference type="PROSITE" id="PS50222"/>
    </source>
</evidence>
<dbReference type="Pfam" id="PF00520">
    <property type="entry name" value="Ion_trans"/>
    <property type="match status" value="4"/>
</dbReference>
<reference evidence="22 23" key="1">
    <citation type="submission" date="2020-06" db="EMBL/GenBank/DDBJ databases">
        <authorList>
            <consortium name="Wellcome Sanger Institute Data Sharing"/>
        </authorList>
    </citation>
    <scope>NUCLEOTIDE SEQUENCE [LARGE SCALE GENOMIC DNA]</scope>
</reference>
<feature type="transmembrane region" description="Helical" evidence="19">
    <location>
        <begin position="1085"/>
        <end position="1104"/>
    </location>
</feature>
<evidence type="ECO:0000256" key="16">
    <source>
        <dbReference type="ARBA" id="ARBA00038083"/>
    </source>
</evidence>
<dbReference type="PANTHER" id="PTHR10037:SF223">
    <property type="entry name" value="SODIUM CHANNEL PROTEIN TYPE 4 SUBUNIT ALPHA"/>
    <property type="match status" value="1"/>
</dbReference>
<feature type="transmembrane region" description="Helical" evidence="19">
    <location>
        <begin position="291"/>
        <end position="314"/>
    </location>
</feature>
<keyword evidence="8 19" id="KW-1133">Transmembrane helix</keyword>
<keyword evidence="11 19" id="KW-0472">Membrane</keyword>
<reference evidence="22" key="3">
    <citation type="submission" date="2025-09" db="UniProtKB">
        <authorList>
            <consortium name="Ensembl"/>
        </authorList>
    </citation>
    <scope>IDENTIFICATION</scope>
</reference>
<dbReference type="GeneID" id="114793838"/>
<evidence type="ECO:0000256" key="4">
    <source>
        <dbReference type="ARBA" id="ARBA00022475"/>
    </source>
</evidence>
<dbReference type="Proteomes" id="UP000694580">
    <property type="component" value="Chromosome 7"/>
</dbReference>
<dbReference type="Gene3D" id="1.20.120.350">
    <property type="entry name" value="Voltage-gated potassium channels. Chain C"/>
    <property type="match status" value="3"/>
</dbReference>
<feature type="transmembrane region" description="Helical" evidence="19">
    <location>
        <begin position="1124"/>
        <end position="1150"/>
    </location>
</feature>
<comment type="subunit">
    <text evidence="18">Voltage-gated sodium (Nav) channels consist of an ion-conducting alpha subunit which is functional on its own associated with regulatory beta subunits.</text>
</comment>
<evidence type="ECO:0000256" key="19">
    <source>
        <dbReference type="RuleBase" id="RU361132"/>
    </source>
</evidence>
<gene>
    <name evidence="22" type="primary">LOC114793838</name>
</gene>
<evidence type="ECO:0000256" key="6">
    <source>
        <dbReference type="ARBA" id="ARBA00022737"/>
    </source>
</evidence>
<dbReference type="Gene3D" id="1.10.287.70">
    <property type="match status" value="4"/>
</dbReference>